<proteinExistence type="predicted"/>
<dbReference type="Gene3D" id="1.10.357.10">
    <property type="entry name" value="Tetracycline Repressor, domain 2"/>
    <property type="match status" value="1"/>
</dbReference>
<organism evidence="6 7">
    <name type="scientific">Enterocloster hominis</name>
    <name type="common">ex Liu et al. 2021</name>
    <dbReference type="NCBI Taxonomy" id="2763663"/>
    <lineage>
        <taxon>Bacteria</taxon>
        <taxon>Bacillati</taxon>
        <taxon>Bacillota</taxon>
        <taxon>Clostridia</taxon>
        <taxon>Lachnospirales</taxon>
        <taxon>Lachnospiraceae</taxon>
        <taxon>Enterocloster</taxon>
    </lineage>
</organism>
<evidence type="ECO:0000256" key="3">
    <source>
        <dbReference type="ARBA" id="ARBA00023163"/>
    </source>
</evidence>
<dbReference type="InterPro" id="IPR050109">
    <property type="entry name" value="HTH-type_TetR-like_transc_reg"/>
</dbReference>
<name>A0ABR7NP54_9FIRM</name>
<evidence type="ECO:0000259" key="5">
    <source>
        <dbReference type="PROSITE" id="PS50977"/>
    </source>
</evidence>
<protein>
    <submittedName>
        <fullName evidence="6">TetR/AcrR family transcriptional regulator</fullName>
    </submittedName>
</protein>
<dbReference type="PRINTS" id="PR00455">
    <property type="entry name" value="HTHTETR"/>
</dbReference>
<dbReference type="SUPFAM" id="SSF46689">
    <property type="entry name" value="Homeodomain-like"/>
    <property type="match status" value="1"/>
</dbReference>
<accession>A0ABR7NP54</accession>
<dbReference type="Pfam" id="PF00440">
    <property type="entry name" value="TetR_N"/>
    <property type="match status" value="1"/>
</dbReference>
<reference evidence="6 7" key="1">
    <citation type="submission" date="2020-08" db="EMBL/GenBank/DDBJ databases">
        <title>Genome public.</title>
        <authorList>
            <person name="Liu C."/>
            <person name="Sun Q."/>
        </authorList>
    </citation>
    <scope>NUCLEOTIDE SEQUENCE [LARGE SCALE GENOMIC DNA]</scope>
    <source>
        <strain evidence="6 7">BX10</strain>
    </source>
</reference>
<feature type="DNA-binding region" description="H-T-H motif" evidence="4">
    <location>
        <begin position="28"/>
        <end position="47"/>
    </location>
</feature>
<dbReference type="PANTHER" id="PTHR30055">
    <property type="entry name" value="HTH-TYPE TRANSCRIPTIONAL REGULATOR RUTR"/>
    <property type="match status" value="1"/>
</dbReference>
<evidence type="ECO:0000256" key="1">
    <source>
        <dbReference type="ARBA" id="ARBA00023015"/>
    </source>
</evidence>
<dbReference type="InterPro" id="IPR001647">
    <property type="entry name" value="HTH_TetR"/>
</dbReference>
<dbReference type="RefSeq" id="WP_262426723.1">
    <property type="nucleotide sequence ID" value="NZ_JACRTJ010000004.1"/>
</dbReference>
<dbReference type="InterPro" id="IPR009057">
    <property type="entry name" value="Homeodomain-like_sf"/>
</dbReference>
<dbReference type="EMBL" id="JACRTJ010000004">
    <property type="protein sequence ID" value="MBC8597901.1"/>
    <property type="molecule type" value="Genomic_DNA"/>
</dbReference>
<gene>
    <name evidence="6" type="ORF">H8708_01415</name>
</gene>
<evidence type="ECO:0000256" key="2">
    <source>
        <dbReference type="ARBA" id="ARBA00023125"/>
    </source>
</evidence>
<dbReference type="Proteomes" id="UP000647491">
    <property type="component" value="Unassembled WGS sequence"/>
</dbReference>
<evidence type="ECO:0000256" key="4">
    <source>
        <dbReference type="PROSITE-ProRule" id="PRU00335"/>
    </source>
</evidence>
<keyword evidence="1" id="KW-0805">Transcription regulation</keyword>
<dbReference type="PROSITE" id="PS50977">
    <property type="entry name" value="HTH_TETR_2"/>
    <property type="match status" value="1"/>
</dbReference>
<dbReference type="PANTHER" id="PTHR30055:SF234">
    <property type="entry name" value="HTH-TYPE TRANSCRIPTIONAL REGULATOR BETI"/>
    <property type="match status" value="1"/>
</dbReference>
<comment type="caution">
    <text evidence="6">The sequence shown here is derived from an EMBL/GenBank/DDBJ whole genome shotgun (WGS) entry which is preliminary data.</text>
</comment>
<keyword evidence="3" id="KW-0804">Transcription</keyword>
<evidence type="ECO:0000313" key="7">
    <source>
        <dbReference type="Proteomes" id="UP000647491"/>
    </source>
</evidence>
<evidence type="ECO:0000313" key="6">
    <source>
        <dbReference type="EMBL" id="MBC8597901.1"/>
    </source>
</evidence>
<keyword evidence="7" id="KW-1185">Reference proteome</keyword>
<sequence length="185" mass="21257">MNIVVTSKDEILKTNRELIQKQGWSAVSIRSVAAACGVSVGSIYNYFKSKEALMSATVESVWCEIFHEPEDGSVFEDTLACISWMYGRMEYGQRKYPGFFTLHSLGFLGNEKSEGRQRMQETWKHISDGLIFVLKRDSRVRPDAFTEQFPAEKFADVLFSLMLSALLRQDYDPRAVLEITRRTLY</sequence>
<keyword evidence="2 4" id="KW-0238">DNA-binding</keyword>
<feature type="domain" description="HTH tetR-type" evidence="5">
    <location>
        <begin position="5"/>
        <end position="65"/>
    </location>
</feature>